<dbReference type="InterPro" id="IPR005624">
    <property type="entry name" value="PduO/GlcC-like"/>
</dbReference>
<dbReference type="AlphaFoldDB" id="A0A081FTX9"/>
<dbReference type="Proteomes" id="UP000028252">
    <property type="component" value="Unassembled WGS sequence"/>
</dbReference>
<evidence type="ECO:0000313" key="2">
    <source>
        <dbReference type="Proteomes" id="UP000028252"/>
    </source>
</evidence>
<proteinExistence type="predicted"/>
<dbReference type="STRING" id="1232683.ADIMK_3645"/>
<dbReference type="PATRIC" id="fig|1232683.4.peg.3585"/>
<comment type="caution">
    <text evidence="1">The sequence shown here is derived from an EMBL/GenBank/DDBJ whole genome shotgun (WGS) entry which is preliminary data.</text>
</comment>
<dbReference type="SUPFAM" id="SSF143744">
    <property type="entry name" value="GlcG-like"/>
    <property type="match status" value="1"/>
</dbReference>
<accession>A0A081FTX9</accession>
<dbReference type="InterPro" id="IPR052517">
    <property type="entry name" value="GlcG_carb_metab_protein"/>
</dbReference>
<dbReference type="PANTHER" id="PTHR34309:SF1">
    <property type="entry name" value="PROTEIN GLCG"/>
    <property type="match status" value="1"/>
</dbReference>
<keyword evidence="2" id="KW-1185">Reference proteome</keyword>
<dbReference type="Gene3D" id="3.30.450.150">
    <property type="entry name" value="Haem-degrading domain"/>
    <property type="match status" value="1"/>
</dbReference>
<dbReference type="EMBL" id="JMQN01000057">
    <property type="protein sequence ID" value="KEA61984.1"/>
    <property type="molecule type" value="Genomic_DNA"/>
</dbReference>
<dbReference type="PANTHER" id="PTHR34309">
    <property type="entry name" value="SLR1406 PROTEIN"/>
    <property type="match status" value="1"/>
</dbReference>
<evidence type="ECO:0000313" key="1">
    <source>
        <dbReference type="EMBL" id="KEA61984.1"/>
    </source>
</evidence>
<dbReference type="eggNOG" id="COG3193">
    <property type="taxonomic scope" value="Bacteria"/>
</dbReference>
<name>A0A081FTX9_9GAMM</name>
<protein>
    <submittedName>
        <fullName evidence="1">Protein GlcG</fullName>
    </submittedName>
</protein>
<sequence length="106" mass="10857">MSIAICDAGGHLLQFCRMDGAFVGSADIAMRKANTSAMFNAPSGVLGELVRKKALTGFELSNDGLMLFGGGLPIRIDGELIGAIGVSGGSAEQDVDVATEALEVLQ</sequence>
<dbReference type="InterPro" id="IPR038084">
    <property type="entry name" value="PduO/GlcC-like_sf"/>
</dbReference>
<reference evidence="1 2" key="1">
    <citation type="submission" date="2014-04" db="EMBL/GenBank/DDBJ databases">
        <title>Marinobacterium kochiensis sp. nov., isolated from sediment sample collected from Kochi backwaters in Kerala, India.</title>
        <authorList>
            <person name="Singh A."/>
            <person name="Pinnaka A.K."/>
        </authorList>
    </citation>
    <scope>NUCLEOTIDE SEQUENCE [LARGE SCALE GENOMIC DNA]</scope>
    <source>
        <strain evidence="1 2">AK27</strain>
    </source>
</reference>
<gene>
    <name evidence="1" type="ORF">ADIMK_3645</name>
</gene>
<dbReference type="Pfam" id="PF03928">
    <property type="entry name" value="HbpS-like"/>
    <property type="match status" value="1"/>
</dbReference>
<organism evidence="1 2">
    <name type="scientific">Marinobacterium lacunae</name>
    <dbReference type="NCBI Taxonomy" id="1232683"/>
    <lineage>
        <taxon>Bacteria</taxon>
        <taxon>Pseudomonadati</taxon>
        <taxon>Pseudomonadota</taxon>
        <taxon>Gammaproteobacteria</taxon>
        <taxon>Oceanospirillales</taxon>
        <taxon>Oceanospirillaceae</taxon>
        <taxon>Marinobacterium</taxon>
    </lineage>
</organism>